<keyword evidence="6" id="KW-0489">Methyltransferase</keyword>
<dbReference type="GO" id="GO:0032259">
    <property type="term" value="P:methylation"/>
    <property type="evidence" value="ECO:0007669"/>
    <property type="project" value="UniProtKB-KW"/>
</dbReference>
<evidence type="ECO:0000256" key="3">
    <source>
        <dbReference type="HAMAP-Rule" id="MF_01589"/>
    </source>
</evidence>
<proteinExistence type="inferred from homology"/>
<comment type="catalytic activity">
    <reaction evidence="3">
        <text>prephenate + S-adenosyl-L-methionine = carboxy-S-adenosyl-L-methionine + 3-phenylpyruvate + H2O</text>
        <dbReference type="Rhea" id="RHEA:51692"/>
        <dbReference type="ChEBI" id="CHEBI:15377"/>
        <dbReference type="ChEBI" id="CHEBI:18005"/>
        <dbReference type="ChEBI" id="CHEBI:29934"/>
        <dbReference type="ChEBI" id="CHEBI:59789"/>
        <dbReference type="ChEBI" id="CHEBI:134278"/>
    </reaction>
</comment>
<dbReference type="SUPFAM" id="SSF53335">
    <property type="entry name" value="S-adenosyl-L-methionine-dependent methyltransferases"/>
    <property type="match status" value="1"/>
</dbReference>
<dbReference type="InterPro" id="IPR005271">
    <property type="entry name" value="CmoA"/>
</dbReference>
<comment type="function">
    <text evidence="3">Catalyzes the conversion of S-adenosyl-L-methionine (SAM) to carboxy-S-adenosyl-L-methionine (Cx-SAM).</text>
</comment>
<feature type="region of interest" description="Disordered" evidence="4">
    <location>
        <begin position="1"/>
        <end position="49"/>
    </location>
</feature>
<feature type="binding site" evidence="3">
    <location>
        <begin position="186"/>
        <end position="188"/>
    </location>
    <ligand>
        <name>S-adenosyl-L-methionine</name>
        <dbReference type="ChEBI" id="CHEBI:59789"/>
    </ligand>
</feature>
<evidence type="ECO:0000256" key="4">
    <source>
        <dbReference type="SAM" id="MobiDB-lite"/>
    </source>
</evidence>
<dbReference type="GO" id="GO:0008168">
    <property type="term" value="F:methyltransferase activity"/>
    <property type="evidence" value="ECO:0007669"/>
    <property type="project" value="UniProtKB-KW"/>
</dbReference>
<dbReference type="PANTHER" id="PTHR43861">
    <property type="entry name" value="TRANS-ACONITATE 2-METHYLTRANSFERASE-RELATED"/>
    <property type="match status" value="1"/>
</dbReference>
<dbReference type="EMBL" id="UGJE01000002">
    <property type="protein sequence ID" value="STQ86546.1"/>
    <property type="molecule type" value="Genomic_DNA"/>
</dbReference>
<feature type="binding site" evidence="3">
    <location>
        <position position="124"/>
    </location>
    <ligand>
        <name>S-adenosyl-L-methionine</name>
        <dbReference type="ChEBI" id="CHEBI:59789"/>
    </ligand>
</feature>
<dbReference type="CDD" id="cd02440">
    <property type="entry name" value="AdoMet_MTases"/>
    <property type="match status" value="1"/>
</dbReference>
<name>A0A377PUJ6_9HELI</name>
<feature type="compositionally biased region" description="Basic and acidic residues" evidence="4">
    <location>
        <begin position="1"/>
        <end position="10"/>
    </location>
</feature>
<evidence type="ECO:0000313" key="7">
    <source>
        <dbReference type="Proteomes" id="UP000255139"/>
    </source>
</evidence>
<dbReference type="InterPro" id="IPR041698">
    <property type="entry name" value="Methyltransf_25"/>
</dbReference>
<dbReference type="GO" id="GO:1904047">
    <property type="term" value="F:S-adenosyl-L-methionine binding"/>
    <property type="evidence" value="ECO:0007669"/>
    <property type="project" value="UniProtKB-UniRule"/>
</dbReference>
<dbReference type="Pfam" id="PF13649">
    <property type="entry name" value="Methyltransf_25"/>
    <property type="match status" value="1"/>
</dbReference>
<feature type="binding site" evidence="3">
    <location>
        <begin position="214"/>
        <end position="215"/>
    </location>
    <ligand>
        <name>S-adenosyl-L-methionine</name>
        <dbReference type="ChEBI" id="CHEBI:59789"/>
    </ligand>
</feature>
<organism evidence="6 7">
    <name type="scientific">Helicobacter muridarum</name>
    <dbReference type="NCBI Taxonomy" id="216"/>
    <lineage>
        <taxon>Bacteria</taxon>
        <taxon>Pseudomonadati</taxon>
        <taxon>Campylobacterota</taxon>
        <taxon>Epsilonproteobacteria</taxon>
        <taxon>Campylobacterales</taxon>
        <taxon>Helicobacteraceae</taxon>
        <taxon>Helicobacter</taxon>
    </lineage>
</organism>
<dbReference type="NCBIfam" id="TIGR00740">
    <property type="entry name" value="carboxy-S-adenosyl-L-methionine synthase CmoA"/>
    <property type="match status" value="1"/>
</dbReference>
<dbReference type="Gene3D" id="3.40.50.150">
    <property type="entry name" value="Vaccinia Virus protein VP39"/>
    <property type="match status" value="1"/>
</dbReference>
<keyword evidence="2 3" id="KW-0949">S-adenosyl-L-methionine</keyword>
<dbReference type="PANTHER" id="PTHR43861:SF2">
    <property type="entry name" value="CARBOXY-S-ADENOSYL-L-METHIONINE SYNTHASE"/>
    <property type="match status" value="1"/>
</dbReference>
<dbReference type="GO" id="GO:0016743">
    <property type="term" value="F:carboxyl- or carbamoyltransferase activity"/>
    <property type="evidence" value="ECO:0007669"/>
    <property type="project" value="UniProtKB-UniRule"/>
</dbReference>
<protein>
    <recommendedName>
        <fullName evidence="3">Carboxy-S-adenosyl-L-methionine synthase</fullName>
        <shortName evidence="3">Cx-SAM synthase</shortName>
        <ecNumber evidence="3">2.1.3.-</ecNumber>
    </recommendedName>
</protein>
<evidence type="ECO:0000256" key="2">
    <source>
        <dbReference type="ARBA" id="ARBA00022691"/>
    </source>
</evidence>
<dbReference type="RefSeq" id="WP_052089425.1">
    <property type="nucleotide sequence ID" value="NZ_FZML01000003.1"/>
</dbReference>
<dbReference type="EC" id="2.1.3.-" evidence="3"/>
<evidence type="ECO:0000256" key="1">
    <source>
        <dbReference type="ARBA" id="ARBA00022679"/>
    </source>
</evidence>
<feature type="binding site" evidence="3">
    <location>
        <position position="322"/>
    </location>
    <ligand>
        <name>S-adenosyl-L-methionine</name>
        <dbReference type="ChEBI" id="CHEBI:59789"/>
    </ligand>
</feature>
<gene>
    <name evidence="3 6" type="primary">cmoA</name>
    <name evidence="6" type="ORF">NCTC12714_01353</name>
</gene>
<keyword evidence="7" id="KW-1185">Reference proteome</keyword>
<feature type="domain" description="Methyltransferase" evidence="5">
    <location>
        <begin position="182"/>
        <end position="281"/>
    </location>
</feature>
<dbReference type="HAMAP" id="MF_01589">
    <property type="entry name" value="Cx_SAM_synthase"/>
    <property type="match status" value="1"/>
</dbReference>
<accession>A0A377PUJ6</accession>
<reference evidence="6 7" key="1">
    <citation type="submission" date="2018-06" db="EMBL/GenBank/DDBJ databases">
        <authorList>
            <consortium name="Pathogen Informatics"/>
            <person name="Doyle S."/>
        </authorList>
    </citation>
    <scope>NUCLEOTIDE SEQUENCE [LARGE SCALE GENOMIC DNA]</scope>
    <source>
        <strain evidence="6 7">NCTC12714</strain>
    </source>
</reference>
<sequence length="365" mass="42848">MQNNKAKDSANKINKQKGITTKSRINKKTYGTSKPNTNMNQNNKQSKVTQKKIIKTPKNTAFIKQNQQIPKDVVNQKQYTEYTKSKNIQKKDIFFKREHSKKFEFNSSVASVFDDMLERSIPFYYEVISLSIYFINQHLSHLLINSEDLESRDSSLIESTYINNNKYTTYTNYKDTSNITTIYDLGSSTGNFLLQLDEALKAIKQHKFRLYGIDNSKAMVTHSRLKAEALNSRAQFFCYDLLQYRFQPCSVIVAHYTLQFIRPPQRLRLIKNIYDKLENEGIFIFAEKVISNDKELESQMISCYYNYKSNNGYTQKEIYKKREALENILVPYSIEENISMLNQAGFERVEILFKWVNFALFIAKK</sequence>
<dbReference type="InterPro" id="IPR029063">
    <property type="entry name" value="SAM-dependent_MTases_sf"/>
</dbReference>
<evidence type="ECO:0000259" key="5">
    <source>
        <dbReference type="Pfam" id="PF13649"/>
    </source>
</evidence>
<dbReference type="AlphaFoldDB" id="A0A377PUJ6"/>
<keyword evidence="1 3" id="KW-0808">Transferase</keyword>
<comment type="similarity">
    <text evidence="3">Belongs to the class I-like SAM-binding methyltransferase superfamily. Cx-SAM synthase family.</text>
</comment>
<feature type="binding site" evidence="3">
    <location>
        <begin position="240"/>
        <end position="241"/>
    </location>
    <ligand>
        <name>S-adenosyl-L-methionine</name>
        <dbReference type="ChEBI" id="CHEBI:59789"/>
    </ligand>
</feature>
<dbReference type="Proteomes" id="UP000255139">
    <property type="component" value="Unassembled WGS sequence"/>
</dbReference>
<feature type="compositionally biased region" description="Polar residues" evidence="4">
    <location>
        <begin position="11"/>
        <end position="48"/>
    </location>
</feature>
<evidence type="ECO:0000313" key="6">
    <source>
        <dbReference type="EMBL" id="STQ86546.1"/>
    </source>
</evidence>
<dbReference type="GO" id="GO:0002098">
    <property type="term" value="P:tRNA wobble uridine modification"/>
    <property type="evidence" value="ECO:0007669"/>
    <property type="project" value="InterPro"/>
</dbReference>
<comment type="caution">
    <text evidence="3">Lacks conserved residue(s) required for the propagation of feature annotation.</text>
</comment>